<dbReference type="Gene3D" id="3.30.460.10">
    <property type="entry name" value="Beta Polymerase, domain 2"/>
    <property type="match status" value="1"/>
</dbReference>
<evidence type="ECO:0000313" key="3">
    <source>
        <dbReference type="Proteomes" id="UP000199476"/>
    </source>
</evidence>
<dbReference type="CDD" id="cd05403">
    <property type="entry name" value="NT_KNTase_like"/>
    <property type="match status" value="1"/>
</dbReference>
<keyword evidence="3" id="KW-1185">Reference proteome</keyword>
<dbReference type="EMBL" id="FNGO01000052">
    <property type="protein sequence ID" value="SDM53087.1"/>
    <property type="molecule type" value="Genomic_DNA"/>
</dbReference>
<keyword evidence="2" id="KW-0808">Transferase</keyword>
<sequence>MDKEKALEVTREYAKIVTKHFSVKEVVLYGSFAEDRAREYSDIDVAVIVDKLERDILDAQTLLFRLRHEVDVRIEPVLLEAGKDKSGFLEEVLKTGIKVYSSEISVE</sequence>
<name>A0A1G9TZB6_9FIRM</name>
<dbReference type="PANTHER" id="PTHR43852">
    <property type="entry name" value="NUCLEOTIDYLTRANSFERASE"/>
    <property type="match status" value="1"/>
</dbReference>
<organism evidence="2 3">
    <name type="scientific">Halarsenatibacter silvermanii</name>
    <dbReference type="NCBI Taxonomy" id="321763"/>
    <lineage>
        <taxon>Bacteria</taxon>
        <taxon>Bacillati</taxon>
        <taxon>Bacillota</taxon>
        <taxon>Clostridia</taxon>
        <taxon>Halanaerobiales</taxon>
        <taxon>Halarsenatibacteraceae</taxon>
        <taxon>Halarsenatibacter</taxon>
    </lineage>
</organism>
<dbReference type="InterPro" id="IPR041633">
    <property type="entry name" value="Polbeta"/>
</dbReference>
<dbReference type="Proteomes" id="UP000199476">
    <property type="component" value="Unassembled WGS sequence"/>
</dbReference>
<dbReference type="Pfam" id="PF18765">
    <property type="entry name" value="Polbeta"/>
    <property type="match status" value="1"/>
</dbReference>
<dbReference type="InterPro" id="IPR043519">
    <property type="entry name" value="NT_sf"/>
</dbReference>
<dbReference type="GO" id="GO:0016740">
    <property type="term" value="F:transferase activity"/>
    <property type="evidence" value="ECO:0007669"/>
    <property type="project" value="UniProtKB-KW"/>
</dbReference>
<dbReference type="OrthoDB" id="1682923at2"/>
<dbReference type="RefSeq" id="WP_089762460.1">
    <property type="nucleotide sequence ID" value="NZ_FNGO01000052.1"/>
</dbReference>
<dbReference type="PANTHER" id="PTHR43852:SF3">
    <property type="entry name" value="NUCLEOTIDYLTRANSFERASE"/>
    <property type="match status" value="1"/>
</dbReference>
<dbReference type="InterPro" id="IPR052930">
    <property type="entry name" value="TA_antitoxin_MntA"/>
</dbReference>
<feature type="domain" description="Polymerase beta nucleotidyltransferase" evidence="1">
    <location>
        <begin position="14"/>
        <end position="102"/>
    </location>
</feature>
<dbReference type="SUPFAM" id="SSF81301">
    <property type="entry name" value="Nucleotidyltransferase"/>
    <property type="match status" value="1"/>
</dbReference>
<protein>
    <submittedName>
        <fullName evidence="2">Nucleotidyltransferase domain-containing protein</fullName>
    </submittedName>
</protein>
<accession>A0A1G9TZB6</accession>
<gene>
    <name evidence="2" type="ORF">SAMN04488692_1526</name>
</gene>
<dbReference type="STRING" id="321763.SAMN04488692_1526"/>
<evidence type="ECO:0000259" key="1">
    <source>
        <dbReference type="Pfam" id="PF18765"/>
    </source>
</evidence>
<reference evidence="2 3" key="1">
    <citation type="submission" date="2016-10" db="EMBL/GenBank/DDBJ databases">
        <authorList>
            <person name="de Groot N.N."/>
        </authorList>
    </citation>
    <scope>NUCLEOTIDE SEQUENCE [LARGE SCALE GENOMIC DNA]</scope>
    <source>
        <strain evidence="2 3">SLAS-1</strain>
    </source>
</reference>
<proteinExistence type="predicted"/>
<evidence type="ECO:0000313" key="2">
    <source>
        <dbReference type="EMBL" id="SDM53087.1"/>
    </source>
</evidence>
<dbReference type="AlphaFoldDB" id="A0A1G9TZB6"/>